<name>A0A0D1W0R7_9EURO</name>
<dbReference type="Proteomes" id="UP000053599">
    <property type="component" value="Unassembled WGS sequence"/>
</dbReference>
<dbReference type="STRING" id="1016849.A0A0D1W0R7"/>
<protein>
    <submittedName>
        <fullName evidence="2">Uncharacterized protein</fullName>
    </submittedName>
</protein>
<evidence type="ECO:0000256" key="1">
    <source>
        <dbReference type="SAM" id="Phobius"/>
    </source>
</evidence>
<accession>A0A0D1W0R7</accession>
<keyword evidence="1" id="KW-0812">Transmembrane</keyword>
<dbReference type="HOGENOM" id="CLU_019655_1_0_1"/>
<reference evidence="2 3" key="1">
    <citation type="submission" date="2015-01" db="EMBL/GenBank/DDBJ databases">
        <title>The Genome Sequence of Exophiala sideris CBS121828.</title>
        <authorList>
            <consortium name="The Broad Institute Genomics Platform"/>
            <person name="Cuomo C."/>
            <person name="de Hoog S."/>
            <person name="Gorbushina A."/>
            <person name="Stielow B."/>
            <person name="Teixiera M."/>
            <person name="Abouelleil A."/>
            <person name="Chapman S.B."/>
            <person name="Priest M."/>
            <person name="Young S.K."/>
            <person name="Wortman J."/>
            <person name="Nusbaum C."/>
            <person name="Birren B."/>
        </authorList>
    </citation>
    <scope>NUCLEOTIDE SEQUENCE [LARGE SCALE GENOMIC DNA]</scope>
    <source>
        <strain evidence="2 3">CBS 121828</strain>
    </source>
</reference>
<evidence type="ECO:0000313" key="2">
    <source>
        <dbReference type="EMBL" id="KIV82325.1"/>
    </source>
</evidence>
<keyword evidence="1" id="KW-1133">Transmembrane helix</keyword>
<dbReference type="OrthoDB" id="3344043at2759"/>
<feature type="transmembrane region" description="Helical" evidence="1">
    <location>
        <begin position="605"/>
        <end position="628"/>
    </location>
</feature>
<organism evidence="2 3">
    <name type="scientific">Exophiala sideris</name>
    <dbReference type="NCBI Taxonomy" id="1016849"/>
    <lineage>
        <taxon>Eukaryota</taxon>
        <taxon>Fungi</taxon>
        <taxon>Dikarya</taxon>
        <taxon>Ascomycota</taxon>
        <taxon>Pezizomycotina</taxon>
        <taxon>Eurotiomycetes</taxon>
        <taxon>Chaetothyriomycetidae</taxon>
        <taxon>Chaetothyriales</taxon>
        <taxon>Herpotrichiellaceae</taxon>
        <taxon>Exophiala</taxon>
    </lineage>
</organism>
<keyword evidence="1" id="KW-0472">Membrane</keyword>
<dbReference type="EMBL" id="KN846952">
    <property type="protein sequence ID" value="KIV82325.1"/>
    <property type="molecule type" value="Genomic_DNA"/>
</dbReference>
<proteinExistence type="predicted"/>
<dbReference type="AlphaFoldDB" id="A0A0D1W0R7"/>
<sequence>MGQIDVDDIIPPPPRIARRSRRSSLLNFHIPSRHRRVGTLQFEELSYDQTRHGPEKEKLISRESSFESLLPLKPARHFPNVGLCWTSAIVGLPILGFTAALLALVFVYRVSNSKSHPFETESPPTIVGSSILVNFPATRLVFIASWSSTLAPMLLGSLMALWHVPTACRLASLTCHDEVDQLPTPHQLSMLIGLSTGSFDELRKYCMYRLSNVKAGQPQLLTRSAMIMIVSSLLSALIFCADTAIHTFTSTTSYSKVSITHSSTLALGRGLEGVCINFDRAANQGLPCTVDASDTVGANINARNSGEVIALENNVSTHNAIWTVKASNLRNGDLLILMPQTANVPSNIDYQATTLGVSTQCIPSTRKCDVRMSSDDSYIVFNCTTNFRGVLGASPNISSDTVDWTYTDSTTPDFNVKSDRNFQYAYFSDATLATIYNSIGGNQTNGGSSGELALPDDKLLNPFYLATAGLIPVQTGAAGDSLSNDENVFSVGGSFVAYSLNCSVTSYDVSYDWINGSINSFTYSPTLNGSVIELAHGIQAVGVPALSQAQSVASLSTTAAGLARSFANSHSADSLTLIGSVMSPRTNLAEASRENILIANVSTAAFGFLVGSNLLYVLFGMALLVRAWRHNSPDARDMFARLSVEGLSAMAFENTVEKRVRRVDDVKDLFEESRIGDSSRKVGLKAYPGGGHVMTVEQPRL</sequence>
<evidence type="ECO:0000313" key="3">
    <source>
        <dbReference type="Proteomes" id="UP000053599"/>
    </source>
</evidence>
<feature type="transmembrane region" description="Helical" evidence="1">
    <location>
        <begin position="140"/>
        <end position="162"/>
    </location>
</feature>
<feature type="transmembrane region" description="Helical" evidence="1">
    <location>
        <begin position="83"/>
        <end position="108"/>
    </location>
</feature>
<gene>
    <name evidence="2" type="ORF">PV11_04444</name>
</gene>